<evidence type="ECO:0000259" key="5">
    <source>
        <dbReference type="PROSITE" id="PS50105"/>
    </source>
</evidence>
<dbReference type="Pfam" id="PF00536">
    <property type="entry name" value="SAM_1"/>
    <property type="match status" value="1"/>
</dbReference>
<dbReference type="PANTHER" id="PTHR22998">
    <property type="entry name" value="SARM1"/>
    <property type="match status" value="1"/>
</dbReference>
<feature type="domain" description="SAM" evidence="5">
    <location>
        <begin position="1"/>
        <end position="40"/>
    </location>
</feature>
<accession>A0A0B1STI5</accession>
<evidence type="ECO:0000256" key="2">
    <source>
        <dbReference type="ARBA" id="ARBA00022490"/>
    </source>
</evidence>
<dbReference type="AlphaFoldDB" id="A0A0B1STI5"/>
<evidence type="ECO:0000313" key="6">
    <source>
        <dbReference type="EMBL" id="KHJ88264.1"/>
    </source>
</evidence>
<keyword evidence="3" id="KW-0677">Repeat</keyword>
<evidence type="ECO:0000256" key="1">
    <source>
        <dbReference type="ARBA" id="ARBA00004496"/>
    </source>
</evidence>
<dbReference type="InterPro" id="IPR001660">
    <property type="entry name" value="SAM"/>
</dbReference>
<comment type="subcellular location">
    <subcellularLocation>
        <location evidence="1">Cytoplasm</location>
    </subcellularLocation>
</comment>
<keyword evidence="2" id="KW-0963">Cytoplasm</keyword>
<dbReference type="GO" id="GO:0048678">
    <property type="term" value="P:response to axon injury"/>
    <property type="evidence" value="ECO:0007669"/>
    <property type="project" value="InterPro"/>
</dbReference>
<keyword evidence="7" id="KW-1185">Reference proteome</keyword>
<evidence type="ECO:0000313" key="7">
    <source>
        <dbReference type="Proteomes" id="UP000053660"/>
    </source>
</evidence>
<dbReference type="PROSITE" id="PS50105">
    <property type="entry name" value="SAM_DOMAIN"/>
    <property type="match status" value="1"/>
</dbReference>
<organism evidence="6 7">
    <name type="scientific">Oesophagostomum dentatum</name>
    <name type="common">Nodular worm</name>
    <dbReference type="NCBI Taxonomy" id="61180"/>
    <lineage>
        <taxon>Eukaryota</taxon>
        <taxon>Metazoa</taxon>
        <taxon>Ecdysozoa</taxon>
        <taxon>Nematoda</taxon>
        <taxon>Chromadorea</taxon>
        <taxon>Rhabditida</taxon>
        <taxon>Rhabditina</taxon>
        <taxon>Rhabditomorpha</taxon>
        <taxon>Strongyloidea</taxon>
        <taxon>Strongylidae</taxon>
        <taxon>Oesophagostomum</taxon>
    </lineage>
</organism>
<gene>
    <name evidence="6" type="ORF">OESDEN_11945</name>
</gene>
<dbReference type="InterPro" id="IPR013761">
    <property type="entry name" value="SAM/pointed_sf"/>
</dbReference>
<reference evidence="6 7" key="1">
    <citation type="submission" date="2014-03" db="EMBL/GenBank/DDBJ databases">
        <title>Draft genome of the hookworm Oesophagostomum dentatum.</title>
        <authorList>
            <person name="Mitreva M."/>
        </authorList>
    </citation>
    <scope>NUCLEOTIDE SEQUENCE [LARGE SCALE GENOMIC DNA]</scope>
    <source>
        <strain evidence="6 7">OD-Hann</strain>
    </source>
</reference>
<proteinExistence type="predicted"/>
<dbReference type="EMBL" id="KN556160">
    <property type="protein sequence ID" value="KHJ88264.1"/>
    <property type="molecule type" value="Genomic_DNA"/>
</dbReference>
<dbReference type="Gene3D" id="1.10.150.50">
    <property type="entry name" value="Transcription Factor, Ets-1"/>
    <property type="match status" value="1"/>
</dbReference>
<dbReference type="SUPFAM" id="SSF47769">
    <property type="entry name" value="SAM/Pointed domain"/>
    <property type="match status" value="1"/>
</dbReference>
<keyword evidence="4" id="KW-0378">Hydrolase</keyword>
<dbReference type="PANTHER" id="PTHR22998:SF1">
    <property type="entry name" value="NAD(+) HYDROLASE SARM1"/>
    <property type="match status" value="1"/>
</dbReference>
<dbReference type="Proteomes" id="UP000053660">
    <property type="component" value="Unassembled WGS sequence"/>
</dbReference>
<protein>
    <recommendedName>
        <fullName evidence="5">SAM domain-containing protein</fullName>
    </recommendedName>
</protein>
<dbReference type="GO" id="GO:0003953">
    <property type="term" value="F:NAD+ nucleosidase activity"/>
    <property type="evidence" value="ECO:0007669"/>
    <property type="project" value="InterPro"/>
</dbReference>
<name>A0A0B1STI5_OESDE</name>
<dbReference type="OrthoDB" id="5850649at2759"/>
<dbReference type="GO" id="GO:0035591">
    <property type="term" value="F:signaling adaptor activity"/>
    <property type="evidence" value="ECO:0007669"/>
    <property type="project" value="InterPro"/>
</dbReference>
<evidence type="ECO:0000256" key="3">
    <source>
        <dbReference type="ARBA" id="ARBA00022737"/>
    </source>
</evidence>
<dbReference type="GO" id="GO:0005737">
    <property type="term" value="C:cytoplasm"/>
    <property type="evidence" value="ECO:0007669"/>
    <property type="project" value="UniProtKB-SubCell"/>
</dbReference>
<dbReference type="InterPro" id="IPR039184">
    <property type="entry name" value="SARM1"/>
</dbReference>
<sequence length="75" mass="8589">MVDGDILLHLTEKELERDIGMSSGLHRKRFIRELESLKIAADYSAVDESNLDQLLMSLSPELSVYTYKVSLYLDL</sequence>
<dbReference type="GO" id="GO:0034128">
    <property type="term" value="P:negative regulation of MyD88-independent toll-like receptor signaling pathway"/>
    <property type="evidence" value="ECO:0007669"/>
    <property type="project" value="InterPro"/>
</dbReference>
<evidence type="ECO:0000256" key="4">
    <source>
        <dbReference type="ARBA" id="ARBA00022801"/>
    </source>
</evidence>
<dbReference type="GO" id="GO:0030425">
    <property type="term" value="C:dendrite"/>
    <property type="evidence" value="ECO:0007669"/>
    <property type="project" value="TreeGrafter"/>
</dbReference>